<name>A0ABV5HKZ9_9VIBR</name>
<sequence>MVSKVGVLRVVSSEDRDFLECHQRLMEQVCPGKQWESRCLPEQPNGIHDPQTFAEALPKILFLGTTWQRDIDVLVVSCAADPGVGKLRELLNIPVIGAGEACCKMARQYGNVIGILGIEPEQPATFTRALQGCKTLYLRPDNVHCTHDIHSDQGRASIIAAALELQRKGAQVIALACTGMATTDVVSLLAPHCELPVINPVMAAGELLALRYPN</sequence>
<organism evidence="1 2">
    <name type="scientific">Vibrio olivae</name>
    <dbReference type="NCBI Taxonomy" id="1243002"/>
    <lineage>
        <taxon>Bacteria</taxon>
        <taxon>Pseudomonadati</taxon>
        <taxon>Pseudomonadota</taxon>
        <taxon>Gammaproteobacteria</taxon>
        <taxon>Vibrionales</taxon>
        <taxon>Vibrionaceae</taxon>
        <taxon>Vibrio</taxon>
    </lineage>
</organism>
<dbReference type="InterPro" id="IPR001920">
    <property type="entry name" value="Asp/Glu_race"/>
</dbReference>
<dbReference type="Gene3D" id="3.40.50.1860">
    <property type="match status" value="2"/>
</dbReference>
<dbReference type="Proteomes" id="UP001589645">
    <property type="component" value="Unassembled WGS sequence"/>
</dbReference>
<dbReference type="InterPro" id="IPR015942">
    <property type="entry name" value="Asp/Glu/hydantoin_racemase"/>
</dbReference>
<proteinExistence type="predicted"/>
<accession>A0ABV5HKZ9</accession>
<dbReference type="RefSeq" id="WP_390190650.1">
    <property type="nucleotide sequence ID" value="NZ_JBHMEP010000001.1"/>
</dbReference>
<comment type="caution">
    <text evidence="1">The sequence shown here is derived from an EMBL/GenBank/DDBJ whole genome shotgun (WGS) entry which is preliminary data.</text>
</comment>
<keyword evidence="2" id="KW-1185">Reference proteome</keyword>
<evidence type="ECO:0000313" key="1">
    <source>
        <dbReference type="EMBL" id="MFB9134657.1"/>
    </source>
</evidence>
<protein>
    <submittedName>
        <fullName evidence="1">Aspartate/glutamate racemase family protein</fullName>
    </submittedName>
</protein>
<gene>
    <name evidence="1" type="ORF">ACFFUV_06665</name>
</gene>
<dbReference type="EMBL" id="JBHMEP010000001">
    <property type="protein sequence ID" value="MFB9134657.1"/>
    <property type="molecule type" value="Genomic_DNA"/>
</dbReference>
<evidence type="ECO:0000313" key="2">
    <source>
        <dbReference type="Proteomes" id="UP001589645"/>
    </source>
</evidence>
<dbReference type="Pfam" id="PF01177">
    <property type="entry name" value="Asp_Glu_race"/>
    <property type="match status" value="1"/>
</dbReference>
<reference evidence="1 2" key="1">
    <citation type="submission" date="2024-09" db="EMBL/GenBank/DDBJ databases">
        <authorList>
            <person name="Sun Q."/>
            <person name="Mori K."/>
        </authorList>
    </citation>
    <scope>NUCLEOTIDE SEQUENCE [LARGE SCALE GENOMIC DNA]</scope>
    <source>
        <strain evidence="1 2">CECT 8064</strain>
    </source>
</reference>